<gene>
    <name evidence="1" type="ORF">FWK35_00005663</name>
</gene>
<sequence>MDTVDEDSEEIINSFHENNSHYIRERQNINIIEFSRPSYCIKCKIMTGHNTPPRLVVIKNGRPAMSSFCWRCRSRKIRFVSYRLYQEYTGRKLCIFVYAL</sequence>
<proteinExistence type="predicted"/>
<accession>A0A6G0YPR0</accession>
<dbReference type="OrthoDB" id="10348277at2759"/>
<dbReference type="Proteomes" id="UP000478052">
    <property type="component" value="Unassembled WGS sequence"/>
</dbReference>
<evidence type="ECO:0000313" key="1">
    <source>
        <dbReference type="EMBL" id="KAF0759702.1"/>
    </source>
</evidence>
<dbReference type="EMBL" id="VUJU01002912">
    <property type="protein sequence ID" value="KAF0759702.1"/>
    <property type="molecule type" value="Genomic_DNA"/>
</dbReference>
<dbReference type="AlphaFoldDB" id="A0A6G0YPR0"/>
<reference evidence="1 2" key="1">
    <citation type="submission" date="2019-08" db="EMBL/GenBank/DDBJ databases">
        <title>Whole genome of Aphis craccivora.</title>
        <authorList>
            <person name="Voronova N.V."/>
            <person name="Shulinski R.S."/>
            <person name="Bandarenka Y.V."/>
            <person name="Zhorov D.G."/>
            <person name="Warner D."/>
        </authorList>
    </citation>
    <scope>NUCLEOTIDE SEQUENCE [LARGE SCALE GENOMIC DNA]</scope>
    <source>
        <strain evidence="1">180601</strain>
        <tissue evidence="1">Whole Body</tissue>
    </source>
</reference>
<name>A0A6G0YPR0_APHCR</name>
<evidence type="ECO:0000313" key="2">
    <source>
        <dbReference type="Proteomes" id="UP000478052"/>
    </source>
</evidence>
<keyword evidence="2" id="KW-1185">Reference proteome</keyword>
<comment type="caution">
    <text evidence="1">The sequence shown here is derived from an EMBL/GenBank/DDBJ whole genome shotgun (WGS) entry which is preliminary data.</text>
</comment>
<organism evidence="1 2">
    <name type="scientific">Aphis craccivora</name>
    <name type="common">Cowpea aphid</name>
    <dbReference type="NCBI Taxonomy" id="307492"/>
    <lineage>
        <taxon>Eukaryota</taxon>
        <taxon>Metazoa</taxon>
        <taxon>Ecdysozoa</taxon>
        <taxon>Arthropoda</taxon>
        <taxon>Hexapoda</taxon>
        <taxon>Insecta</taxon>
        <taxon>Pterygota</taxon>
        <taxon>Neoptera</taxon>
        <taxon>Paraneoptera</taxon>
        <taxon>Hemiptera</taxon>
        <taxon>Sternorrhyncha</taxon>
        <taxon>Aphidomorpha</taxon>
        <taxon>Aphidoidea</taxon>
        <taxon>Aphididae</taxon>
        <taxon>Aphidini</taxon>
        <taxon>Aphis</taxon>
        <taxon>Aphis</taxon>
    </lineage>
</organism>
<protein>
    <submittedName>
        <fullName evidence="1">Uncharacterized protein</fullName>
    </submittedName>
</protein>